<evidence type="ECO:0000313" key="1">
    <source>
        <dbReference type="EMBL" id="KRZ03181.1"/>
    </source>
</evidence>
<dbReference type="Proteomes" id="UP000055024">
    <property type="component" value="Unassembled WGS sequence"/>
</dbReference>
<dbReference type="OrthoDB" id="10537059at2759"/>
<protein>
    <submittedName>
        <fullName evidence="1">Uncharacterized protein</fullName>
    </submittedName>
</protein>
<dbReference type="EMBL" id="JYDP01000201">
    <property type="protein sequence ID" value="KRZ03181.1"/>
    <property type="molecule type" value="Genomic_DNA"/>
</dbReference>
<dbReference type="AlphaFoldDB" id="A0A0V1GYD1"/>
<proteinExistence type="predicted"/>
<gene>
    <name evidence="1" type="ORF">T11_10694</name>
</gene>
<sequence>MSTAGKLAEEAASEEFISCATRPPAIVDCRFCSKAGVRLVDGIWRYHCWRELDAFEGNARRLTFDQPDLEGRHMLGVISLAYFSFYAFDRVDLVASTFRCP</sequence>
<reference evidence="1 2" key="1">
    <citation type="submission" date="2015-01" db="EMBL/GenBank/DDBJ databases">
        <title>Evolution of Trichinella species and genotypes.</title>
        <authorList>
            <person name="Korhonen P.K."/>
            <person name="Edoardo P."/>
            <person name="Giuseppe L.R."/>
            <person name="Gasser R.B."/>
        </authorList>
    </citation>
    <scope>NUCLEOTIDE SEQUENCE [LARGE SCALE GENOMIC DNA]</scope>
    <source>
        <strain evidence="1">ISS1029</strain>
    </source>
</reference>
<name>A0A0V1GYD1_9BILA</name>
<accession>A0A0V1GYD1</accession>
<comment type="caution">
    <text evidence="1">The sequence shown here is derived from an EMBL/GenBank/DDBJ whole genome shotgun (WGS) entry which is preliminary data.</text>
</comment>
<keyword evidence="2" id="KW-1185">Reference proteome</keyword>
<organism evidence="1 2">
    <name type="scientific">Trichinella zimbabwensis</name>
    <dbReference type="NCBI Taxonomy" id="268475"/>
    <lineage>
        <taxon>Eukaryota</taxon>
        <taxon>Metazoa</taxon>
        <taxon>Ecdysozoa</taxon>
        <taxon>Nematoda</taxon>
        <taxon>Enoplea</taxon>
        <taxon>Dorylaimia</taxon>
        <taxon>Trichinellida</taxon>
        <taxon>Trichinellidae</taxon>
        <taxon>Trichinella</taxon>
    </lineage>
</organism>
<evidence type="ECO:0000313" key="2">
    <source>
        <dbReference type="Proteomes" id="UP000055024"/>
    </source>
</evidence>